<comment type="caution">
    <text evidence="1">The sequence shown here is derived from an EMBL/GenBank/DDBJ whole genome shotgun (WGS) entry which is preliminary data.</text>
</comment>
<sequence length="94" mass="10517">MWKWDSGVPLLQESGCTKRLELRGMGEQTFSVRSSDGLSKQLALRCPYNGMTSCWRGGQSGNRPSWRSLDWDPTSEDLPPVLAQLYNSSFLGFG</sequence>
<reference evidence="1 2" key="1">
    <citation type="submission" date="2019-03" db="EMBL/GenBank/DDBJ databases">
        <title>First draft genome of Liparis tanakae, snailfish: a comprehensive survey of snailfish specific genes.</title>
        <authorList>
            <person name="Kim W."/>
            <person name="Song I."/>
            <person name="Jeong J.-H."/>
            <person name="Kim D."/>
            <person name="Kim S."/>
            <person name="Ryu S."/>
            <person name="Song J.Y."/>
            <person name="Lee S.K."/>
        </authorList>
    </citation>
    <scope>NUCLEOTIDE SEQUENCE [LARGE SCALE GENOMIC DNA]</scope>
    <source>
        <tissue evidence="1">Muscle</tissue>
    </source>
</reference>
<evidence type="ECO:0000313" key="2">
    <source>
        <dbReference type="Proteomes" id="UP000314294"/>
    </source>
</evidence>
<dbReference type="AlphaFoldDB" id="A0A4Z2GUH9"/>
<accession>A0A4Z2GUH9</accession>
<protein>
    <submittedName>
        <fullName evidence="1">Uncharacterized protein</fullName>
    </submittedName>
</protein>
<keyword evidence="2" id="KW-1185">Reference proteome</keyword>
<dbReference type="EMBL" id="SRLO01000420">
    <property type="protein sequence ID" value="TNN56805.1"/>
    <property type="molecule type" value="Genomic_DNA"/>
</dbReference>
<evidence type="ECO:0000313" key="1">
    <source>
        <dbReference type="EMBL" id="TNN56805.1"/>
    </source>
</evidence>
<dbReference type="Proteomes" id="UP000314294">
    <property type="component" value="Unassembled WGS sequence"/>
</dbReference>
<gene>
    <name evidence="1" type="ORF">EYF80_032983</name>
</gene>
<organism evidence="1 2">
    <name type="scientific">Liparis tanakae</name>
    <name type="common">Tanaka's snailfish</name>
    <dbReference type="NCBI Taxonomy" id="230148"/>
    <lineage>
        <taxon>Eukaryota</taxon>
        <taxon>Metazoa</taxon>
        <taxon>Chordata</taxon>
        <taxon>Craniata</taxon>
        <taxon>Vertebrata</taxon>
        <taxon>Euteleostomi</taxon>
        <taxon>Actinopterygii</taxon>
        <taxon>Neopterygii</taxon>
        <taxon>Teleostei</taxon>
        <taxon>Neoteleostei</taxon>
        <taxon>Acanthomorphata</taxon>
        <taxon>Eupercaria</taxon>
        <taxon>Perciformes</taxon>
        <taxon>Cottioidei</taxon>
        <taxon>Cottales</taxon>
        <taxon>Liparidae</taxon>
        <taxon>Liparis</taxon>
    </lineage>
</organism>
<proteinExistence type="predicted"/>
<name>A0A4Z2GUH9_9TELE</name>